<reference evidence="3 4" key="1">
    <citation type="submission" date="2018-03" db="EMBL/GenBank/DDBJ databases">
        <title>Arenimonas caeni sp. nov., isolated from activated sludge.</title>
        <authorList>
            <person name="Liu H."/>
        </authorList>
    </citation>
    <scope>NUCLEOTIDE SEQUENCE [LARGE SCALE GENOMIC DNA]</scope>
    <source>
        <strain evidence="4">z29</strain>
    </source>
</reference>
<name>A0A2P6M9M1_9GAMM</name>
<proteinExistence type="predicted"/>
<gene>
    <name evidence="3" type="ORF">C6N40_05635</name>
</gene>
<evidence type="ECO:0000256" key="1">
    <source>
        <dbReference type="SAM" id="MobiDB-lite"/>
    </source>
</evidence>
<dbReference type="AlphaFoldDB" id="A0A2P6M9M1"/>
<feature type="signal peptide" evidence="2">
    <location>
        <begin position="1"/>
        <end position="19"/>
    </location>
</feature>
<keyword evidence="4" id="KW-1185">Reference proteome</keyword>
<dbReference type="RefSeq" id="WP_106990036.1">
    <property type="nucleotide sequence ID" value="NZ_JAVEVW010000087.1"/>
</dbReference>
<evidence type="ECO:0000256" key="2">
    <source>
        <dbReference type="SAM" id="SignalP"/>
    </source>
</evidence>
<dbReference type="OrthoDB" id="5966769at2"/>
<evidence type="ECO:0000313" key="4">
    <source>
        <dbReference type="Proteomes" id="UP000241736"/>
    </source>
</evidence>
<evidence type="ECO:0008006" key="5">
    <source>
        <dbReference type="Google" id="ProtNLM"/>
    </source>
</evidence>
<accession>A0A2P6M9M1</accession>
<feature type="chain" id="PRO_5015171861" description="EF-hand domain-containing protein" evidence="2">
    <location>
        <begin position="20"/>
        <end position="158"/>
    </location>
</feature>
<organism evidence="3 4">
    <name type="scientific">Arenimonas caeni</name>
    <dbReference type="NCBI Taxonomy" id="2058085"/>
    <lineage>
        <taxon>Bacteria</taxon>
        <taxon>Pseudomonadati</taxon>
        <taxon>Pseudomonadota</taxon>
        <taxon>Gammaproteobacteria</taxon>
        <taxon>Lysobacterales</taxon>
        <taxon>Lysobacteraceae</taxon>
        <taxon>Arenimonas</taxon>
    </lineage>
</organism>
<evidence type="ECO:0000313" key="3">
    <source>
        <dbReference type="EMBL" id="PRH82691.1"/>
    </source>
</evidence>
<protein>
    <recommendedName>
        <fullName evidence="5">EF-hand domain-containing protein</fullName>
    </recommendedName>
</protein>
<dbReference type="Proteomes" id="UP000241736">
    <property type="component" value="Unassembled WGS sequence"/>
</dbReference>
<sequence>MKYAPLALLALCLPTLASAAAPACHVTTLAPLPATVPAPEMRHATPAASCLELNAVAYVQRLRRPAPAPAAPAATAGSDGYVQKTQFDNTPWRFDMNQNGRRMTAEEFDAWMKAKGIRVATGKPGGAAAAAPAPAQAAPAQGAPGGPASCQPGATITC</sequence>
<comment type="caution">
    <text evidence="3">The sequence shown here is derived from an EMBL/GenBank/DDBJ whole genome shotgun (WGS) entry which is preliminary data.</text>
</comment>
<feature type="region of interest" description="Disordered" evidence="1">
    <location>
        <begin position="122"/>
        <end position="158"/>
    </location>
</feature>
<keyword evidence="2" id="KW-0732">Signal</keyword>
<dbReference type="EMBL" id="PVLF01000005">
    <property type="protein sequence ID" value="PRH82691.1"/>
    <property type="molecule type" value="Genomic_DNA"/>
</dbReference>